<sequence>MHKAPVLNHLPTILLSSCLLAACQTTTIDPAPGDQLSARPTRKAEAPRPPSTTGSVPPNPVADGGNPARNPAPAIQASAGSLTMETAVRRAVGWHPAVDEATGRIYQADERIRAAQAGYYPKLNAGVASGYQSSNREGWRPNFNVSASQMLYDFGKVSSSVDIERAVKDISNARLLLAIDDLSRDTANAVVEVQRYRRLSALAQEQVAGVKVIAGLVNQRTDKGASTMSDKVQADARVESALATQLQYQSELNRWQVALGALIGGGSPNPVSGEPGWLGKACDAATPDWEEVPAMLQAKAEKEEAEAQLAASRAEALPTVSLEAMTGYDLNASRDDTRSNDRQPEYSVGLNVSSNLYNGGQTTARKRAAAYALQSAEAAISTARYDIERNLMEARSQIGTLGRLMGSLESRANMMVKTRDLYREQYLELGTRTLLDLLNAEQELHESRFQIANTVHDLRRLNISCLYNSGKIRREFGINPAMVRGGTVSQ</sequence>
<accession>C4WQ38</accession>
<keyword evidence="4" id="KW-1134">Transmembrane beta strand</keyword>
<evidence type="ECO:0000256" key="7">
    <source>
        <dbReference type="ARBA" id="ARBA00023237"/>
    </source>
</evidence>
<proteinExistence type="inferred from homology"/>
<dbReference type="GO" id="GO:0015288">
    <property type="term" value="F:porin activity"/>
    <property type="evidence" value="ECO:0007669"/>
    <property type="project" value="TreeGrafter"/>
</dbReference>
<dbReference type="Gene3D" id="1.20.1600.10">
    <property type="entry name" value="Outer membrane efflux proteins (OEP)"/>
    <property type="match status" value="1"/>
</dbReference>
<evidence type="ECO:0000256" key="2">
    <source>
        <dbReference type="ARBA" id="ARBA00007613"/>
    </source>
</evidence>
<dbReference type="PANTHER" id="PTHR30026:SF22">
    <property type="entry name" value="OUTER MEMBRANE EFFLUX PROTEIN"/>
    <property type="match status" value="1"/>
</dbReference>
<dbReference type="GO" id="GO:0009279">
    <property type="term" value="C:cell outer membrane"/>
    <property type="evidence" value="ECO:0007669"/>
    <property type="project" value="UniProtKB-SubCell"/>
</dbReference>
<keyword evidence="7" id="KW-0998">Cell outer membrane</keyword>
<comment type="subcellular location">
    <subcellularLocation>
        <location evidence="1">Cell outer membrane</location>
    </subcellularLocation>
</comment>
<feature type="region of interest" description="Disordered" evidence="8">
    <location>
        <begin position="29"/>
        <end position="74"/>
    </location>
</feature>
<gene>
    <name evidence="10" type="ORF">OINT_2001609</name>
</gene>
<evidence type="ECO:0000256" key="8">
    <source>
        <dbReference type="SAM" id="MobiDB-lite"/>
    </source>
</evidence>
<dbReference type="GO" id="GO:1990281">
    <property type="term" value="C:efflux pump complex"/>
    <property type="evidence" value="ECO:0007669"/>
    <property type="project" value="TreeGrafter"/>
</dbReference>
<evidence type="ECO:0000313" key="10">
    <source>
        <dbReference type="EMBL" id="EEQ94381.1"/>
    </source>
</evidence>
<dbReference type="HOGENOM" id="CLU_012817_0_3_5"/>
<keyword evidence="9" id="KW-0732">Signal</keyword>
<dbReference type="PROSITE" id="PS51257">
    <property type="entry name" value="PROKAR_LIPOPROTEIN"/>
    <property type="match status" value="1"/>
</dbReference>
<reference evidence="10 11" key="1">
    <citation type="submission" date="2009-05" db="EMBL/GenBank/DDBJ databases">
        <authorList>
            <person name="Setubal J.C."/>
            <person name="Boyle S."/>
            <person name="Crasta O.R."/>
            <person name="Gillespie J.J."/>
            <person name="Kenyon R.W."/>
            <person name="Lu J."/>
            <person name="Mane S."/>
            <person name="Nagrani S."/>
            <person name="Shallom J.M."/>
            <person name="Shallom S."/>
            <person name="Shukla M."/>
            <person name="Snyder E.E."/>
            <person name="Sobral B.W."/>
            <person name="Wattam A.R."/>
            <person name="Will R."/>
            <person name="Williams K."/>
            <person name="Yoo H."/>
            <person name="Munk C."/>
            <person name="Tapia R."/>
            <person name="Green L."/>
            <person name="Rogers Y."/>
            <person name="Detter J.C."/>
            <person name="Bruce D."/>
            <person name="Brettin T.S."/>
            <person name="Tsolis R."/>
        </authorList>
    </citation>
    <scope>NUCLEOTIDE SEQUENCE [LARGE SCALE GENOMIC DNA]</scope>
    <source>
        <strain evidence="10 11">LMG 3301</strain>
    </source>
</reference>
<feature type="signal peptide" evidence="9">
    <location>
        <begin position="1"/>
        <end position="21"/>
    </location>
</feature>
<keyword evidence="3" id="KW-0813">Transport</keyword>
<keyword evidence="6" id="KW-0472">Membrane</keyword>
<dbReference type="Pfam" id="PF02321">
    <property type="entry name" value="OEP"/>
    <property type="match status" value="2"/>
</dbReference>
<evidence type="ECO:0000256" key="9">
    <source>
        <dbReference type="SAM" id="SignalP"/>
    </source>
</evidence>
<evidence type="ECO:0000313" key="11">
    <source>
        <dbReference type="Proteomes" id="UP000004386"/>
    </source>
</evidence>
<dbReference type="InterPro" id="IPR003423">
    <property type="entry name" value="OMP_efflux"/>
</dbReference>
<dbReference type="AlphaFoldDB" id="C4WQ38"/>
<dbReference type="InterPro" id="IPR010130">
    <property type="entry name" value="T1SS_OMP_TolC"/>
</dbReference>
<name>C4WQ38_9HYPH</name>
<evidence type="ECO:0000256" key="3">
    <source>
        <dbReference type="ARBA" id="ARBA00022448"/>
    </source>
</evidence>
<evidence type="ECO:0000256" key="6">
    <source>
        <dbReference type="ARBA" id="ARBA00023136"/>
    </source>
</evidence>
<evidence type="ECO:0000256" key="1">
    <source>
        <dbReference type="ARBA" id="ARBA00004442"/>
    </source>
</evidence>
<dbReference type="NCBIfam" id="TIGR01844">
    <property type="entry name" value="type_I_sec_TolC"/>
    <property type="match status" value="1"/>
</dbReference>
<comment type="similarity">
    <text evidence="2">Belongs to the outer membrane factor (OMF) (TC 1.B.17) family.</text>
</comment>
<dbReference type="EMBL" id="ACQA01000002">
    <property type="protein sequence ID" value="EEQ94381.1"/>
    <property type="molecule type" value="Genomic_DNA"/>
</dbReference>
<keyword evidence="5" id="KW-0812">Transmembrane</keyword>
<dbReference type="SUPFAM" id="SSF56954">
    <property type="entry name" value="Outer membrane efflux proteins (OEP)"/>
    <property type="match status" value="1"/>
</dbReference>
<dbReference type="Proteomes" id="UP000004386">
    <property type="component" value="Unassembled WGS sequence"/>
</dbReference>
<feature type="chain" id="PRO_5002943243" evidence="9">
    <location>
        <begin position="22"/>
        <end position="490"/>
    </location>
</feature>
<dbReference type="InterPro" id="IPR051906">
    <property type="entry name" value="TolC-like"/>
</dbReference>
<organism evidence="10 11">
    <name type="scientific">Brucella intermedia LMG 3301</name>
    <dbReference type="NCBI Taxonomy" id="641118"/>
    <lineage>
        <taxon>Bacteria</taxon>
        <taxon>Pseudomonadati</taxon>
        <taxon>Pseudomonadota</taxon>
        <taxon>Alphaproteobacteria</taxon>
        <taxon>Hyphomicrobiales</taxon>
        <taxon>Brucellaceae</taxon>
        <taxon>Brucella/Ochrobactrum group</taxon>
        <taxon>Brucella</taxon>
    </lineage>
</organism>
<evidence type="ECO:0000256" key="4">
    <source>
        <dbReference type="ARBA" id="ARBA00022452"/>
    </source>
</evidence>
<evidence type="ECO:0000256" key="5">
    <source>
        <dbReference type="ARBA" id="ARBA00022692"/>
    </source>
</evidence>
<comment type="caution">
    <text evidence="10">The sequence shown here is derived from an EMBL/GenBank/DDBJ whole genome shotgun (WGS) entry which is preliminary data.</text>
</comment>
<dbReference type="PANTHER" id="PTHR30026">
    <property type="entry name" value="OUTER MEMBRANE PROTEIN TOLC"/>
    <property type="match status" value="1"/>
</dbReference>
<dbReference type="GO" id="GO:0015562">
    <property type="term" value="F:efflux transmembrane transporter activity"/>
    <property type="evidence" value="ECO:0007669"/>
    <property type="project" value="InterPro"/>
</dbReference>
<protein>
    <submittedName>
        <fullName evidence="10">Type I secretion outer membrane protein, TolC family</fullName>
    </submittedName>
</protein>